<dbReference type="GO" id="GO:0016301">
    <property type="term" value="F:kinase activity"/>
    <property type="evidence" value="ECO:0007669"/>
    <property type="project" value="UniProtKB-KW"/>
</dbReference>
<keyword evidence="3" id="KW-1133">Transmembrane helix</keyword>
<evidence type="ECO:0000313" key="6">
    <source>
        <dbReference type="Proteomes" id="UP000007089"/>
    </source>
</evidence>
<keyword evidence="1" id="KW-0808">Transferase</keyword>
<dbReference type="Gene3D" id="3.40.50.300">
    <property type="entry name" value="P-loop containing nucleotide triphosphate hydrolases"/>
    <property type="match status" value="1"/>
</dbReference>
<dbReference type="GO" id="GO:0019379">
    <property type="term" value="P:sulfate assimilation, phosphoadenylyl sulfate reduction by phosphoadenylyl-sulfate reductase (thioredoxin)"/>
    <property type="evidence" value="ECO:0007669"/>
    <property type="project" value="TreeGrafter"/>
</dbReference>
<dbReference type="Pfam" id="PF01583">
    <property type="entry name" value="APS_kinase"/>
    <property type="match status" value="1"/>
</dbReference>
<evidence type="ECO:0000256" key="2">
    <source>
        <dbReference type="SAM" id="MobiDB-lite"/>
    </source>
</evidence>
<evidence type="ECO:0000256" key="1">
    <source>
        <dbReference type="ARBA" id="ARBA00022679"/>
    </source>
</evidence>
<evidence type="ECO:0000256" key="3">
    <source>
        <dbReference type="SAM" id="Phobius"/>
    </source>
</evidence>
<feature type="transmembrane region" description="Helical" evidence="3">
    <location>
        <begin position="67"/>
        <end position="89"/>
    </location>
</feature>
<dbReference type="GO" id="GO:0005737">
    <property type="term" value="C:cytoplasm"/>
    <property type="evidence" value="ECO:0007669"/>
    <property type="project" value="TreeGrafter"/>
</dbReference>
<dbReference type="SUPFAM" id="SSF52540">
    <property type="entry name" value="P-loop containing nucleoside triphosphate hydrolases"/>
    <property type="match status" value="1"/>
</dbReference>
<keyword evidence="3" id="KW-0472">Membrane</keyword>
<dbReference type="InterPro" id="IPR027417">
    <property type="entry name" value="P-loop_NTPase"/>
</dbReference>
<dbReference type="Proteomes" id="UP000007089">
    <property type="component" value="Chromosome"/>
</dbReference>
<keyword evidence="5" id="KW-0418">Kinase</keyword>
<dbReference type="EMBL" id="CP001359">
    <property type="protein sequence ID" value="ACL64175.1"/>
    <property type="molecule type" value="Genomic_DNA"/>
</dbReference>
<name>B8JDT0_ANAD2</name>
<dbReference type="InterPro" id="IPR050512">
    <property type="entry name" value="Sulf_AdTrans/APS_kinase"/>
</dbReference>
<feature type="region of interest" description="Disordered" evidence="2">
    <location>
        <begin position="126"/>
        <end position="145"/>
    </location>
</feature>
<gene>
    <name evidence="5" type="ordered locus">A2cp1_0823</name>
</gene>
<dbReference type="KEGG" id="acp:A2cp1_0823"/>
<reference evidence="5" key="1">
    <citation type="submission" date="2009-01" db="EMBL/GenBank/DDBJ databases">
        <title>Complete sequence of Anaeromyxobacter dehalogenans 2CP-1.</title>
        <authorList>
            <consortium name="US DOE Joint Genome Institute"/>
            <person name="Lucas S."/>
            <person name="Copeland A."/>
            <person name="Lapidus A."/>
            <person name="Glavina del Rio T."/>
            <person name="Dalin E."/>
            <person name="Tice H."/>
            <person name="Bruce D."/>
            <person name="Goodwin L."/>
            <person name="Pitluck S."/>
            <person name="Saunders E."/>
            <person name="Brettin T."/>
            <person name="Detter J.C."/>
            <person name="Han C."/>
            <person name="Larimer F."/>
            <person name="Land M."/>
            <person name="Hauser L."/>
            <person name="Kyrpides N."/>
            <person name="Ovchinnikova G."/>
            <person name="Beliaev A.S."/>
            <person name="Richardson P."/>
        </authorList>
    </citation>
    <scope>NUCLEOTIDE SEQUENCE</scope>
    <source>
        <strain evidence="5">2CP-1</strain>
    </source>
</reference>
<proteinExistence type="predicted"/>
<keyword evidence="3" id="KW-0812">Transmembrane</keyword>
<accession>B8JDT0</accession>
<evidence type="ECO:0000313" key="5">
    <source>
        <dbReference type="EMBL" id="ACL64175.1"/>
    </source>
</evidence>
<evidence type="ECO:0000259" key="4">
    <source>
        <dbReference type="Pfam" id="PF01583"/>
    </source>
</evidence>
<dbReference type="InterPro" id="IPR059117">
    <property type="entry name" value="APS_kinase_dom"/>
</dbReference>
<dbReference type="GO" id="GO:0004781">
    <property type="term" value="F:sulfate adenylyltransferase (ATP) activity"/>
    <property type="evidence" value="ECO:0007669"/>
    <property type="project" value="TreeGrafter"/>
</dbReference>
<dbReference type="RefSeq" id="WP_012632191.1">
    <property type="nucleotide sequence ID" value="NC_011891.1"/>
</dbReference>
<dbReference type="PANTHER" id="PTHR42700:SF1">
    <property type="entry name" value="SULFATE ADENYLYLTRANSFERASE"/>
    <property type="match status" value="1"/>
</dbReference>
<dbReference type="AlphaFoldDB" id="B8JDT0"/>
<feature type="domain" description="APS kinase" evidence="4">
    <location>
        <begin position="3"/>
        <end position="148"/>
    </location>
</feature>
<sequence>MSGAVVWVTGLPASGKSTFGRALVARVRAADRPAVLLDGDAVRAALSPAPGYDPAARAAFYETLGNLALLLAGEGLVVVVAATAARRVFRDRVRVRAPRFVEVWIDATPEACAARDPKGLWARARAGGAPELPGGGAPYEPPRAPEVVARGGGEDREALAAAAALLEDG</sequence>
<dbReference type="GO" id="GO:0010134">
    <property type="term" value="P:sulfate assimilation via adenylyl sulfate reduction"/>
    <property type="evidence" value="ECO:0007669"/>
    <property type="project" value="TreeGrafter"/>
</dbReference>
<dbReference type="PANTHER" id="PTHR42700">
    <property type="entry name" value="SULFATE ADENYLYLTRANSFERASE"/>
    <property type="match status" value="1"/>
</dbReference>
<dbReference type="HOGENOM" id="CLU_046932_2_1_7"/>
<organism evidence="5 6">
    <name type="scientific">Anaeromyxobacter dehalogenans (strain ATCC BAA-258 / DSM 21875 / 2CP-1)</name>
    <dbReference type="NCBI Taxonomy" id="455488"/>
    <lineage>
        <taxon>Bacteria</taxon>
        <taxon>Pseudomonadati</taxon>
        <taxon>Myxococcota</taxon>
        <taxon>Myxococcia</taxon>
        <taxon>Myxococcales</taxon>
        <taxon>Cystobacterineae</taxon>
        <taxon>Anaeromyxobacteraceae</taxon>
        <taxon>Anaeromyxobacter</taxon>
    </lineage>
</organism>
<keyword evidence="6" id="KW-1185">Reference proteome</keyword>
<protein>
    <submittedName>
        <fullName evidence="5">Adenylylsulfate kinase</fullName>
    </submittedName>
</protein>